<proteinExistence type="predicted"/>
<gene>
    <name evidence="1" type="ORF">Tci_012756</name>
</gene>
<reference evidence="1" key="1">
    <citation type="journal article" date="2019" name="Sci. Rep.">
        <title>Draft genome of Tanacetum cinerariifolium, the natural source of mosquito coil.</title>
        <authorList>
            <person name="Yamashiro T."/>
            <person name="Shiraishi A."/>
            <person name="Satake H."/>
            <person name="Nakayama K."/>
        </authorList>
    </citation>
    <scope>NUCLEOTIDE SEQUENCE</scope>
</reference>
<dbReference type="EMBL" id="BKCJ010001349">
    <property type="protein sequence ID" value="GEU40778.1"/>
    <property type="molecule type" value="Genomic_DNA"/>
</dbReference>
<evidence type="ECO:0008006" key="2">
    <source>
        <dbReference type="Google" id="ProtNLM"/>
    </source>
</evidence>
<sequence>MELYMRNREYERMILKSVENALLIWPTVEENGVTRTKKYAQLSAAEKIQADCDMKATNIILQGLLADIYSLVNHQRVPNNLWEIVQLLMQGFAIFSLKDDPIACLNKEMAFLTAVASSRRQGQSYCGTGYKSNATSYKGNNATGQAMVVKSYNCQGEGHMAMQCTQPKRSRNAAWYKEKEMLAEA</sequence>
<evidence type="ECO:0000313" key="1">
    <source>
        <dbReference type="EMBL" id="GEU40778.1"/>
    </source>
</evidence>
<dbReference type="AlphaFoldDB" id="A0A6L2JUH6"/>
<organism evidence="1">
    <name type="scientific">Tanacetum cinerariifolium</name>
    <name type="common">Dalmatian daisy</name>
    <name type="synonym">Chrysanthemum cinerariifolium</name>
    <dbReference type="NCBI Taxonomy" id="118510"/>
    <lineage>
        <taxon>Eukaryota</taxon>
        <taxon>Viridiplantae</taxon>
        <taxon>Streptophyta</taxon>
        <taxon>Embryophyta</taxon>
        <taxon>Tracheophyta</taxon>
        <taxon>Spermatophyta</taxon>
        <taxon>Magnoliopsida</taxon>
        <taxon>eudicotyledons</taxon>
        <taxon>Gunneridae</taxon>
        <taxon>Pentapetalae</taxon>
        <taxon>asterids</taxon>
        <taxon>campanulids</taxon>
        <taxon>Asterales</taxon>
        <taxon>Asteraceae</taxon>
        <taxon>Asteroideae</taxon>
        <taxon>Anthemideae</taxon>
        <taxon>Anthemidinae</taxon>
        <taxon>Tanacetum</taxon>
    </lineage>
</organism>
<name>A0A6L2JUH6_TANCI</name>
<protein>
    <recommendedName>
        <fullName evidence="2">CCHC-type domain-containing protein</fullName>
    </recommendedName>
</protein>
<accession>A0A6L2JUH6</accession>
<comment type="caution">
    <text evidence="1">The sequence shown here is derived from an EMBL/GenBank/DDBJ whole genome shotgun (WGS) entry which is preliminary data.</text>
</comment>